<reference evidence="2" key="1">
    <citation type="submission" date="2023-10" db="EMBL/GenBank/DDBJ databases">
        <authorList>
            <person name="Chen Y."/>
            <person name="Shah S."/>
            <person name="Dougan E. K."/>
            <person name="Thang M."/>
            <person name="Chan C."/>
        </authorList>
    </citation>
    <scope>NUCLEOTIDE SEQUENCE [LARGE SCALE GENOMIC DNA]</scope>
</reference>
<sequence length="185" mass="18921">MLPPAAALPPGAGELPLRAYSAVASSSRLAVASANPAGALPLAVLAADCRLSSHGLPLCAGAPGHGGVQEAASPASPTPRCALPAPRSTLRSLHGQGSLRREPDRPCSSRSQRGAAAVMQGWWSAACAYSGPQGRLLYGARSPRVVEGAWSVLLAALPRPASRHLQLRVVESRAEAQTSSVSKQK</sequence>
<comment type="caution">
    <text evidence="2">The sequence shown here is derived from an EMBL/GenBank/DDBJ whole genome shotgun (WGS) entry which is preliminary data.</text>
</comment>
<evidence type="ECO:0000313" key="2">
    <source>
        <dbReference type="EMBL" id="CAK0790813.1"/>
    </source>
</evidence>
<feature type="region of interest" description="Disordered" evidence="1">
    <location>
        <begin position="86"/>
        <end position="111"/>
    </location>
</feature>
<dbReference type="EMBL" id="CAUYUJ010000487">
    <property type="protein sequence ID" value="CAK0790813.1"/>
    <property type="molecule type" value="Genomic_DNA"/>
</dbReference>
<gene>
    <name evidence="2" type="ORF">PCOR1329_LOCUS1992</name>
</gene>
<evidence type="ECO:0000256" key="1">
    <source>
        <dbReference type="SAM" id="MobiDB-lite"/>
    </source>
</evidence>
<feature type="non-terminal residue" evidence="2">
    <location>
        <position position="185"/>
    </location>
</feature>
<accession>A0ABN9PD58</accession>
<name>A0ABN9PD58_9DINO</name>
<organism evidence="2 3">
    <name type="scientific">Prorocentrum cordatum</name>
    <dbReference type="NCBI Taxonomy" id="2364126"/>
    <lineage>
        <taxon>Eukaryota</taxon>
        <taxon>Sar</taxon>
        <taxon>Alveolata</taxon>
        <taxon>Dinophyceae</taxon>
        <taxon>Prorocentrales</taxon>
        <taxon>Prorocentraceae</taxon>
        <taxon>Prorocentrum</taxon>
    </lineage>
</organism>
<protein>
    <submittedName>
        <fullName evidence="2">Uncharacterized protein</fullName>
    </submittedName>
</protein>
<evidence type="ECO:0000313" key="3">
    <source>
        <dbReference type="Proteomes" id="UP001189429"/>
    </source>
</evidence>
<proteinExistence type="predicted"/>
<keyword evidence="3" id="KW-1185">Reference proteome</keyword>
<dbReference type="Proteomes" id="UP001189429">
    <property type="component" value="Unassembled WGS sequence"/>
</dbReference>